<dbReference type="PANTHER" id="PTHR13301">
    <property type="entry name" value="X-BOX TRANSCRIPTION FACTOR-RELATED"/>
    <property type="match status" value="1"/>
</dbReference>
<dbReference type="GO" id="GO:0016020">
    <property type="term" value="C:membrane"/>
    <property type="evidence" value="ECO:0007669"/>
    <property type="project" value="InterPro"/>
</dbReference>
<keyword evidence="7" id="KW-0961">Cell wall biogenesis/degradation</keyword>
<reference evidence="12 13" key="1">
    <citation type="journal article" date="2020" name="IScience">
        <title>Genome Sequencing of the Endangered Kingdonia uniflora (Circaeasteraceae, Ranunculales) Reveals Potential Mechanisms of Evolutionary Specialization.</title>
        <authorList>
            <person name="Sun Y."/>
            <person name="Deng T."/>
            <person name="Zhang A."/>
            <person name="Moore M.J."/>
            <person name="Landis J.B."/>
            <person name="Lin N."/>
            <person name="Zhang H."/>
            <person name="Zhang X."/>
            <person name="Huang J."/>
            <person name="Zhang X."/>
            <person name="Sun H."/>
            <person name="Wang H."/>
        </authorList>
    </citation>
    <scope>NUCLEOTIDE SEQUENCE [LARGE SCALE GENOMIC DNA]</scope>
    <source>
        <strain evidence="12">TB1705</strain>
        <tissue evidence="12">Leaf</tissue>
    </source>
</reference>
<dbReference type="GO" id="GO:0071555">
    <property type="term" value="P:cell wall organization"/>
    <property type="evidence" value="ECO:0007669"/>
    <property type="project" value="UniProtKB-KW"/>
</dbReference>
<feature type="transmembrane region" description="Helical" evidence="11">
    <location>
        <begin position="521"/>
        <end position="546"/>
    </location>
</feature>
<keyword evidence="2" id="KW-0328">Glycosyltransferase</keyword>
<feature type="transmembrane region" description="Helical" evidence="11">
    <location>
        <begin position="566"/>
        <end position="584"/>
    </location>
</feature>
<evidence type="ECO:0000256" key="11">
    <source>
        <dbReference type="SAM" id="Phobius"/>
    </source>
</evidence>
<feature type="binding site" evidence="9">
    <location>
        <position position="154"/>
    </location>
    <ligand>
        <name>UDP-alpha-D-glucose</name>
        <dbReference type="ChEBI" id="CHEBI:58885"/>
    </ligand>
</feature>
<evidence type="ECO:0000256" key="10">
    <source>
        <dbReference type="PIRSR" id="PIRSR605150-3"/>
    </source>
</evidence>
<evidence type="ECO:0000313" key="13">
    <source>
        <dbReference type="Proteomes" id="UP000541444"/>
    </source>
</evidence>
<dbReference type="Proteomes" id="UP000541444">
    <property type="component" value="Unassembled WGS sequence"/>
</dbReference>
<proteinExistence type="predicted"/>
<dbReference type="AlphaFoldDB" id="A0A7J7LU11"/>
<feature type="active site" evidence="8">
    <location>
        <position position="154"/>
    </location>
</feature>
<dbReference type="InterPro" id="IPR029044">
    <property type="entry name" value="Nucleotide-diphossugar_trans"/>
</dbReference>
<comment type="subcellular location">
    <subcellularLocation>
        <location evidence="1">Endomembrane system</location>
        <topology evidence="1">Multi-pass membrane protein</topology>
    </subcellularLocation>
</comment>
<dbReference type="Pfam" id="PF03552">
    <property type="entry name" value="Cellulose_synt"/>
    <property type="match status" value="2"/>
</dbReference>
<dbReference type="EMBL" id="JACGCM010002017">
    <property type="protein sequence ID" value="KAF6146057.1"/>
    <property type="molecule type" value="Genomic_DNA"/>
</dbReference>
<evidence type="ECO:0000256" key="8">
    <source>
        <dbReference type="PIRSR" id="PIRSR605150-1"/>
    </source>
</evidence>
<evidence type="ECO:0000256" key="4">
    <source>
        <dbReference type="ARBA" id="ARBA00022692"/>
    </source>
</evidence>
<evidence type="ECO:0000256" key="3">
    <source>
        <dbReference type="ARBA" id="ARBA00022679"/>
    </source>
</evidence>
<evidence type="ECO:0000256" key="9">
    <source>
        <dbReference type="PIRSR" id="PIRSR605150-2"/>
    </source>
</evidence>
<protein>
    <recommendedName>
        <fullName evidence="14">Cellulose synthase-like protein G3</fullName>
    </recommendedName>
</protein>
<dbReference type="Gene3D" id="3.90.550.10">
    <property type="entry name" value="Spore Coat Polysaccharide Biosynthesis Protein SpsA, Chain A"/>
    <property type="match status" value="1"/>
</dbReference>
<feature type="transmembrane region" description="Helical" evidence="11">
    <location>
        <begin position="718"/>
        <end position="737"/>
    </location>
</feature>
<name>A0A7J7LU11_9MAGN</name>
<dbReference type="GO" id="GO:0016760">
    <property type="term" value="F:cellulose synthase (UDP-forming) activity"/>
    <property type="evidence" value="ECO:0007669"/>
    <property type="project" value="InterPro"/>
</dbReference>
<evidence type="ECO:0000256" key="7">
    <source>
        <dbReference type="ARBA" id="ARBA00023316"/>
    </source>
</evidence>
<keyword evidence="4 11" id="KW-0812">Transmembrane</keyword>
<accession>A0A7J7LU11</accession>
<dbReference type="GO" id="GO:0012505">
    <property type="term" value="C:endomembrane system"/>
    <property type="evidence" value="ECO:0007669"/>
    <property type="project" value="UniProtKB-SubCell"/>
</dbReference>
<keyword evidence="6 11" id="KW-0472">Membrane</keyword>
<keyword evidence="13" id="KW-1185">Reference proteome</keyword>
<dbReference type="InterPro" id="IPR005150">
    <property type="entry name" value="Cellulose_synth"/>
</dbReference>
<dbReference type="SUPFAM" id="SSF53448">
    <property type="entry name" value="Nucleotide-diphospho-sugar transferases"/>
    <property type="match status" value="1"/>
</dbReference>
<dbReference type="GO" id="GO:0030244">
    <property type="term" value="P:cellulose biosynthetic process"/>
    <property type="evidence" value="ECO:0007669"/>
    <property type="project" value="InterPro"/>
</dbReference>
<gene>
    <name evidence="12" type="ORF">GIB67_033416</name>
</gene>
<dbReference type="OrthoDB" id="72851at2759"/>
<feature type="binding site" evidence="9">
    <location>
        <position position="124"/>
    </location>
    <ligand>
        <name>UDP-alpha-D-glucose</name>
        <dbReference type="ChEBI" id="CHEBI:58885"/>
    </ligand>
</feature>
<keyword evidence="5 11" id="KW-1133">Transmembrane helix</keyword>
<feature type="transmembrane region" description="Helical" evidence="11">
    <location>
        <begin position="29"/>
        <end position="50"/>
    </location>
</feature>
<feature type="transmembrane region" description="Helical" evidence="11">
    <location>
        <begin position="688"/>
        <end position="706"/>
    </location>
</feature>
<feature type="transmembrane region" description="Helical" evidence="11">
    <location>
        <begin position="657"/>
        <end position="676"/>
    </location>
</feature>
<evidence type="ECO:0000256" key="5">
    <source>
        <dbReference type="ARBA" id="ARBA00022989"/>
    </source>
</evidence>
<feature type="binding site" evidence="10">
    <location>
        <position position="318"/>
    </location>
    <ligand>
        <name>Mn(2+)</name>
        <dbReference type="ChEBI" id="CHEBI:29035"/>
    </ligand>
</feature>
<organism evidence="12 13">
    <name type="scientific">Kingdonia uniflora</name>
    <dbReference type="NCBI Taxonomy" id="39325"/>
    <lineage>
        <taxon>Eukaryota</taxon>
        <taxon>Viridiplantae</taxon>
        <taxon>Streptophyta</taxon>
        <taxon>Embryophyta</taxon>
        <taxon>Tracheophyta</taxon>
        <taxon>Spermatophyta</taxon>
        <taxon>Magnoliopsida</taxon>
        <taxon>Ranunculales</taxon>
        <taxon>Circaeasteraceae</taxon>
        <taxon>Kingdonia</taxon>
    </lineage>
</organism>
<evidence type="ECO:0000313" key="12">
    <source>
        <dbReference type="EMBL" id="KAF6146057.1"/>
    </source>
</evidence>
<comment type="caution">
    <text evidence="12">The sequence shown here is derived from an EMBL/GenBank/DDBJ whole genome shotgun (WGS) entry which is preliminary data.</text>
</comment>
<feature type="binding site" evidence="9">
    <location>
        <position position="125"/>
    </location>
    <ligand>
        <name>UDP-alpha-D-glucose</name>
        <dbReference type="ChEBI" id="CHEBI:58885"/>
    </ligand>
</feature>
<evidence type="ECO:0000256" key="2">
    <source>
        <dbReference type="ARBA" id="ARBA00022676"/>
    </source>
</evidence>
<evidence type="ECO:0000256" key="1">
    <source>
        <dbReference type="ARBA" id="ARBA00004127"/>
    </source>
</evidence>
<feature type="binding site" evidence="10">
    <location>
        <position position="294"/>
    </location>
    <ligand>
        <name>Mn(2+)</name>
        <dbReference type="ChEBI" id="CHEBI:29035"/>
    </ligand>
</feature>
<sequence length="743" mass="85107">MVKVGETNMSKNNPYPFPLNTKELQKGVYIVRVQILVCACAIIALLYHHILHLLFHPMSLPSFILSLTLFISHVTLTFLWVTTQTFRWCPIKRKVYLENLSLVTNGEDGLPGLDVFICTADPYKEPPINTANTALSVLAFDYPTRKLSVYVSDDGGSKFTLFALFEASKFAKHWLPFCKEYGIRTRCPEAFFKDENEYSCSKEEWEHMKILHEKMKSRVETVMRKGYVDNDMIENKEEGQAFDKWTDGFSHKDHHTIIQVLLQSDENVDVSGQFLPNLIYVSREKRNTFHHNFKAGALNVLLRVSTLMTNAPIVLTLDCDMHSNDPQTPQRALCHLLEPIEGPKIAFVQFPQRYKGINESDIYNSELKRPFRIYAAGLDGLGVVNYCGTGSFLRRKALYSGLSEPDANGLLATNHIPLNSRFALEAAHEVASCMYEQGTNWGHTMGLRYGSLVEDFFTGYRLQCEGWSSVLCDPLTPAFLGDIPITLNDSLVQNRRWAVGLFEVGCSKYCPLIFGTKKRSLLMGLGYSFFAFWALWSIPTLIYGFVPQLGLLYDICLFPKVHDGWFYLYCYLFLASYIQDYIEINLYGRTTLKKWWNEQRIWIIRSASSSFFALLDFSCKQIGLQVLEFNLTSKLNDSEQQKRYDQEMFDFGVETPLFVLLSMIAILNLVSFTWGFMKVMRDGNIAEMFTQLFICGFVVVNALPIYEAMVLRRDGGRMPIRVTLVSIFLTWVLYYATGFALKG</sequence>
<feature type="transmembrane region" description="Helical" evidence="11">
    <location>
        <begin position="62"/>
        <end position="83"/>
    </location>
</feature>
<evidence type="ECO:0008006" key="14">
    <source>
        <dbReference type="Google" id="ProtNLM"/>
    </source>
</evidence>
<evidence type="ECO:0000256" key="6">
    <source>
        <dbReference type="ARBA" id="ARBA00023136"/>
    </source>
</evidence>
<feature type="active site" evidence="8">
    <location>
        <position position="455"/>
    </location>
</feature>
<keyword evidence="3" id="KW-0808">Transferase</keyword>